<comment type="caution">
    <text evidence="1">The sequence shown here is derived from an EMBL/GenBank/DDBJ whole genome shotgun (WGS) entry which is preliminary data.</text>
</comment>
<accession>X1SMM3</accession>
<proteinExistence type="predicted"/>
<protein>
    <submittedName>
        <fullName evidence="1">Uncharacterized protein</fullName>
    </submittedName>
</protein>
<gene>
    <name evidence="1" type="ORF">S12H4_11251</name>
</gene>
<reference evidence="1" key="1">
    <citation type="journal article" date="2014" name="Front. Microbiol.">
        <title>High frequency of phylogenetically diverse reductive dehalogenase-homologous genes in deep subseafloor sedimentary metagenomes.</title>
        <authorList>
            <person name="Kawai M."/>
            <person name="Futagami T."/>
            <person name="Toyoda A."/>
            <person name="Takaki Y."/>
            <person name="Nishi S."/>
            <person name="Hori S."/>
            <person name="Arai W."/>
            <person name="Tsubouchi T."/>
            <person name="Morono Y."/>
            <person name="Uchiyama I."/>
            <person name="Ito T."/>
            <person name="Fujiyama A."/>
            <person name="Inagaki F."/>
            <person name="Takami H."/>
        </authorList>
    </citation>
    <scope>NUCLEOTIDE SEQUENCE</scope>
    <source>
        <strain evidence="1">Expedition CK06-06</strain>
    </source>
</reference>
<evidence type="ECO:0000313" key="1">
    <source>
        <dbReference type="EMBL" id="GAI69034.1"/>
    </source>
</evidence>
<dbReference type="AlphaFoldDB" id="X1SMM3"/>
<organism evidence="1">
    <name type="scientific">marine sediment metagenome</name>
    <dbReference type="NCBI Taxonomy" id="412755"/>
    <lineage>
        <taxon>unclassified sequences</taxon>
        <taxon>metagenomes</taxon>
        <taxon>ecological metagenomes</taxon>
    </lineage>
</organism>
<sequence length="115" mass="12534">MPENQRRRSTRPDGRARLVPTSWLNVEDIDAATPEFLGVPPLVLDVFVWYLHQAGPAPCLLCGAPLTFAAIGSRPGALIPAFTCPTADCHGAVRDDFPPPWATVFDLYRRAHPGS</sequence>
<name>X1SMM3_9ZZZZ</name>
<dbReference type="EMBL" id="BARW01005008">
    <property type="protein sequence ID" value="GAI69034.1"/>
    <property type="molecule type" value="Genomic_DNA"/>
</dbReference>